<evidence type="ECO:0000256" key="1">
    <source>
        <dbReference type="ARBA" id="ARBA00023015"/>
    </source>
</evidence>
<dbReference type="GO" id="GO:0003677">
    <property type="term" value="F:DNA binding"/>
    <property type="evidence" value="ECO:0007669"/>
    <property type="project" value="UniProtKB-KW"/>
</dbReference>
<dbReference type="SMART" id="SM00100">
    <property type="entry name" value="cNMP"/>
    <property type="match status" value="1"/>
</dbReference>
<dbReference type="AlphaFoldDB" id="A0A3B0WBJ7"/>
<keyword evidence="3" id="KW-0804">Transcription</keyword>
<dbReference type="InterPro" id="IPR050397">
    <property type="entry name" value="Env_Response_Regulators"/>
</dbReference>
<feature type="domain" description="HTH crp-type" evidence="5">
    <location>
        <begin position="416"/>
        <end position="484"/>
    </location>
</feature>
<dbReference type="EMBL" id="UOFA01000385">
    <property type="protein sequence ID" value="VAW48097.1"/>
    <property type="molecule type" value="Genomic_DNA"/>
</dbReference>
<evidence type="ECO:0000256" key="3">
    <source>
        <dbReference type="ARBA" id="ARBA00023163"/>
    </source>
</evidence>
<gene>
    <name evidence="6" type="ORF">MNBD_GAMMA02-1818</name>
</gene>
<keyword evidence="2" id="KW-0238">DNA-binding</keyword>
<evidence type="ECO:0008006" key="7">
    <source>
        <dbReference type="Google" id="ProtNLM"/>
    </source>
</evidence>
<dbReference type="SMART" id="SM00419">
    <property type="entry name" value="HTH_CRP"/>
    <property type="match status" value="1"/>
</dbReference>
<dbReference type="PROSITE" id="PS50042">
    <property type="entry name" value="CNMP_BINDING_3"/>
    <property type="match status" value="1"/>
</dbReference>
<dbReference type="InterPro" id="IPR013587">
    <property type="entry name" value="Nitrate/nitrite_sensing"/>
</dbReference>
<name>A0A3B0WBJ7_9ZZZZ</name>
<protein>
    <recommendedName>
        <fullName evidence="7">Transcriptional regulator, Crp/Fnr family</fullName>
    </recommendedName>
</protein>
<dbReference type="Pfam" id="PF13545">
    <property type="entry name" value="HTH_Crp_2"/>
    <property type="match status" value="1"/>
</dbReference>
<evidence type="ECO:0000256" key="2">
    <source>
        <dbReference type="ARBA" id="ARBA00023125"/>
    </source>
</evidence>
<dbReference type="PANTHER" id="PTHR24567:SF74">
    <property type="entry name" value="HTH-TYPE TRANSCRIPTIONAL REGULATOR ARCR"/>
    <property type="match status" value="1"/>
</dbReference>
<dbReference type="GO" id="GO:0003700">
    <property type="term" value="F:DNA-binding transcription factor activity"/>
    <property type="evidence" value="ECO:0007669"/>
    <property type="project" value="TreeGrafter"/>
</dbReference>
<dbReference type="InterPro" id="IPR014710">
    <property type="entry name" value="RmlC-like_jellyroll"/>
</dbReference>
<dbReference type="InterPro" id="IPR036388">
    <property type="entry name" value="WH-like_DNA-bd_sf"/>
</dbReference>
<dbReference type="Pfam" id="PF08376">
    <property type="entry name" value="NIT"/>
    <property type="match status" value="1"/>
</dbReference>
<evidence type="ECO:0000313" key="6">
    <source>
        <dbReference type="EMBL" id="VAW48097.1"/>
    </source>
</evidence>
<dbReference type="InterPro" id="IPR012318">
    <property type="entry name" value="HTH_CRP"/>
</dbReference>
<dbReference type="PANTHER" id="PTHR24567">
    <property type="entry name" value="CRP FAMILY TRANSCRIPTIONAL REGULATORY PROTEIN"/>
    <property type="match status" value="1"/>
</dbReference>
<proteinExistence type="predicted"/>
<dbReference type="InterPro" id="IPR000595">
    <property type="entry name" value="cNMP-bd_dom"/>
</dbReference>
<reference evidence="6" key="1">
    <citation type="submission" date="2018-06" db="EMBL/GenBank/DDBJ databases">
        <authorList>
            <person name="Zhirakovskaya E."/>
        </authorList>
    </citation>
    <scope>NUCLEOTIDE SEQUENCE</scope>
</reference>
<accession>A0A3B0WBJ7</accession>
<dbReference type="SUPFAM" id="SSF51206">
    <property type="entry name" value="cAMP-binding domain-like"/>
    <property type="match status" value="1"/>
</dbReference>
<evidence type="ECO:0000259" key="4">
    <source>
        <dbReference type="PROSITE" id="PS50042"/>
    </source>
</evidence>
<dbReference type="PROSITE" id="PS51063">
    <property type="entry name" value="HTH_CRP_2"/>
    <property type="match status" value="1"/>
</dbReference>
<keyword evidence="1" id="KW-0805">Transcription regulation</keyword>
<dbReference type="GO" id="GO:0005829">
    <property type="term" value="C:cytosol"/>
    <property type="evidence" value="ECO:0007669"/>
    <property type="project" value="TreeGrafter"/>
</dbReference>
<dbReference type="Gene3D" id="2.60.120.10">
    <property type="entry name" value="Jelly Rolls"/>
    <property type="match status" value="1"/>
</dbReference>
<dbReference type="SUPFAM" id="SSF46785">
    <property type="entry name" value="Winged helix' DNA-binding domain"/>
    <property type="match status" value="1"/>
</dbReference>
<dbReference type="InterPro" id="IPR018490">
    <property type="entry name" value="cNMP-bd_dom_sf"/>
</dbReference>
<sequence length="519" mass="60053">MKFKSDINKLLHLLCRIIHCFQKERGGLCLYLSAPAQQSSKQIKVFINETNTQLDLLKQYLTQSDTDLNELQLGGFNKLEQILVGFQVKTPFRNNLIKCHIDIRQVIPLYTHEVIIHLIYVLIELALFDEGNNPAEISAFSNFINWKERIGRERALGVMGFALGEFDSELFTRDFKILLDEQEFNKRSFLALASHQQQNIFNQSFTAQKDLDIFYQQMEAEEKPKLDANFWFDIVSTKIEMMHVIEKELIDLMCHKHSVNFEKIENRLFSSSEKQQILEFPLFRNLTDKVKDGLFMSSNVRNYKKGSLLFLEGEPASRIYVVISGWVKIFKSSADGQENIEHMLTSGDMVIESSIFSSSNYNNNAQVSTESKLLSFPSAIYRNWVGKDLTLALNSLKYLSQSSKKYQQQIDINRVKSSTERVGQFLLKEFIKQKNPNTILLPYEKTIIASVLNMKPETFSRSLKALKKNGLSSEKQQIQIKDIKILCSYCDKEISESCQFKNNYECKHQKTINQLQANP</sequence>
<dbReference type="CDD" id="cd00038">
    <property type="entry name" value="CAP_ED"/>
    <property type="match status" value="1"/>
</dbReference>
<feature type="domain" description="Cyclic nucleotide-binding" evidence="4">
    <location>
        <begin position="282"/>
        <end position="387"/>
    </location>
</feature>
<dbReference type="Gene3D" id="1.10.10.10">
    <property type="entry name" value="Winged helix-like DNA-binding domain superfamily/Winged helix DNA-binding domain"/>
    <property type="match status" value="1"/>
</dbReference>
<evidence type="ECO:0000259" key="5">
    <source>
        <dbReference type="PROSITE" id="PS51063"/>
    </source>
</evidence>
<dbReference type="Pfam" id="PF00027">
    <property type="entry name" value="cNMP_binding"/>
    <property type="match status" value="1"/>
</dbReference>
<organism evidence="6">
    <name type="scientific">hydrothermal vent metagenome</name>
    <dbReference type="NCBI Taxonomy" id="652676"/>
    <lineage>
        <taxon>unclassified sequences</taxon>
        <taxon>metagenomes</taxon>
        <taxon>ecological metagenomes</taxon>
    </lineage>
</organism>
<dbReference type="InterPro" id="IPR036390">
    <property type="entry name" value="WH_DNA-bd_sf"/>
</dbReference>